<keyword evidence="2" id="KW-1185">Reference proteome</keyword>
<evidence type="ECO:0000313" key="2">
    <source>
        <dbReference type="Proteomes" id="UP000033187"/>
    </source>
</evidence>
<protein>
    <submittedName>
        <fullName evidence="1">Uncharacterized protein</fullName>
    </submittedName>
</protein>
<evidence type="ECO:0000313" key="1">
    <source>
        <dbReference type="EMBL" id="CPR22521.1"/>
    </source>
</evidence>
<organism evidence="1 2">
    <name type="scientific">Candidatus Filomicrobium marinum</name>
    <dbReference type="NCBI Taxonomy" id="1608628"/>
    <lineage>
        <taxon>Bacteria</taxon>
        <taxon>Pseudomonadati</taxon>
        <taxon>Pseudomonadota</taxon>
        <taxon>Alphaproteobacteria</taxon>
        <taxon>Hyphomicrobiales</taxon>
        <taxon>Hyphomicrobiaceae</taxon>
        <taxon>Filomicrobium</taxon>
    </lineage>
</organism>
<dbReference type="KEGG" id="fiy:BN1229_v1_3954"/>
<dbReference type="EMBL" id="LN829119">
    <property type="protein sequence ID" value="CPR22521.1"/>
    <property type="molecule type" value="Genomic_DNA"/>
</dbReference>
<reference evidence="2" key="1">
    <citation type="submission" date="2015-02" db="EMBL/GenBank/DDBJ databases">
        <authorList>
            <person name="Chooi Y.-H."/>
        </authorList>
    </citation>
    <scope>NUCLEOTIDE SEQUENCE [LARGE SCALE GENOMIC DNA]</scope>
    <source>
        <strain evidence="2">strain Y</strain>
    </source>
</reference>
<proteinExistence type="predicted"/>
<sequence length="55" mass="6485">MVPGDVAAHVFPYHRDRLAAIVYWTQKFREQRETWLAISFHISLTMRVLRESPSA</sequence>
<accession>A0A0D6JKQ5</accession>
<gene>
    <name evidence="1" type="ORF">YBN1229_v1_3954</name>
</gene>
<dbReference type="Proteomes" id="UP000033187">
    <property type="component" value="Chromosome 1"/>
</dbReference>
<name>A0A0D6JKQ5_9HYPH</name>
<dbReference type="AlphaFoldDB" id="A0A0D6JKQ5"/>